<dbReference type="VEuPathDB" id="TriTrypDB:TvY486_0803800"/>
<keyword evidence="1" id="KW-0472">Membrane</keyword>
<dbReference type="AlphaFoldDB" id="G0U117"/>
<name>G0U117_TRYVY</name>
<protein>
    <recommendedName>
        <fullName evidence="3">Archaic translocase of outer membrane 12 kDa subunit</fullName>
    </recommendedName>
</protein>
<reference evidence="2" key="1">
    <citation type="journal article" date="2012" name="Proc. Natl. Acad. Sci. U.S.A.">
        <title>Antigenic diversity is generated by distinct evolutionary mechanisms in African trypanosome species.</title>
        <authorList>
            <person name="Jackson A.P."/>
            <person name="Berry A."/>
            <person name="Aslett M."/>
            <person name="Allison H.C."/>
            <person name="Burton P."/>
            <person name="Vavrova-Anderson J."/>
            <person name="Brown R."/>
            <person name="Browne H."/>
            <person name="Corton N."/>
            <person name="Hauser H."/>
            <person name="Gamble J."/>
            <person name="Gilderthorp R."/>
            <person name="Marcello L."/>
            <person name="McQuillan J."/>
            <person name="Otto T.D."/>
            <person name="Quail M.A."/>
            <person name="Sanders M.J."/>
            <person name="van Tonder A."/>
            <person name="Ginger M.L."/>
            <person name="Field M.C."/>
            <person name="Barry J.D."/>
            <person name="Hertz-Fowler C."/>
            <person name="Berriman M."/>
        </authorList>
    </citation>
    <scope>NUCLEOTIDE SEQUENCE</scope>
    <source>
        <strain evidence="2">Y486</strain>
    </source>
</reference>
<proteinExistence type="predicted"/>
<keyword evidence="1" id="KW-0812">Transmembrane</keyword>
<sequence length="103" mass="11559">MLTNDASAGRSRWADAWQYAKGFAKRVGSVYLSFALPAALFLVYNIAMDTQDMERLGLAWIHYARMEDDEERERKFPAYEPDSVPQRKRLAAAAASEGAVAVE</sequence>
<organism evidence="2">
    <name type="scientific">Trypanosoma vivax (strain Y486)</name>
    <dbReference type="NCBI Taxonomy" id="1055687"/>
    <lineage>
        <taxon>Eukaryota</taxon>
        <taxon>Discoba</taxon>
        <taxon>Euglenozoa</taxon>
        <taxon>Kinetoplastea</taxon>
        <taxon>Metakinetoplastina</taxon>
        <taxon>Trypanosomatida</taxon>
        <taxon>Trypanosomatidae</taxon>
        <taxon>Trypanosoma</taxon>
        <taxon>Duttonella</taxon>
    </lineage>
</organism>
<dbReference type="OMA" id="HAYLEFL"/>
<evidence type="ECO:0000313" key="2">
    <source>
        <dbReference type="EMBL" id="CCC49772.1"/>
    </source>
</evidence>
<keyword evidence="1" id="KW-1133">Transmembrane helix</keyword>
<feature type="transmembrane region" description="Helical" evidence="1">
    <location>
        <begin position="29"/>
        <end position="47"/>
    </location>
</feature>
<evidence type="ECO:0000256" key="1">
    <source>
        <dbReference type="SAM" id="Phobius"/>
    </source>
</evidence>
<gene>
    <name evidence="2" type="ORF">TVY486_0803800</name>
</gene>
<dbReference type="EMBL" id="HE573024">
    <property type="protein sequence ID" value="CCC49772.1"/>
    <property type="molecule type" value="Genomic_DNA"/>
</dbReference>
<evidence type="ECO:0008006" key="3">
    <source>
        <dbReference type="Google" id="ProtNLM"/>
    </source>
</evidence>
<accession>G0U117</accession>